<keyword evidence="6" id="KW-0325">Glycoprotein</keyword>
<sequence length="2447" mass="271533">MPRGKPRGGNYSGNPRGGKRKRPQRNSKKSVNDSSSSDQTSFLDKRKCTKVNNNTQSYLCSNENNSSSSFNQNFPMNNSNQQYTGPMASSPIGYQPFQTYQQYPPPPLAHVTPPPNIQGIERTLQEMCQRMANIETKLTTLDKIESRLNKMETKFGSMDNEIIDCKKRISTLEQSAQFLSNAHDDLKGLKLKVDTINSGVELTKNENKEVRDKLVDIESQNLKQNLVFFELEEASENNEGAKASPGDAKFQYVDLWSSPGPGVETLHQGMNTASLKALLIQGGELIFDEADVEIRADNILILDGGLLQVGTEDKPFQHKAIITGTGHVRTKELPIYGTKSVGVREGRLDLHGQVIDVTWTKLAMTATVGSNTITVKDSVVSGTRPWRNGDQIAIASTGHFNSQEQNELHTIDSVESNGVTIHLTDTLKYEHLGTSETIGGHTLEYRAEVAMLTRNILVRGFSDPQWEEEIEKCDAGFNTGEFAVQSCFLGRFGEELGNDQFGVQIIVHPPEYDKHLAQAYVEYVEFTHAGQAFRLGRYPMHYHLNGDMTGSYVKGCAFRQTFNRAVNIHGTHNVLVQNNVGFNVMGGAFFLEDGIETGNIFDGNLLIFVRESSSLQNDDITPAAFWITHPNNTVTNNAAAGGTHFCFWYRLKSTPTGPSRTDSINPKHDIMGKFEDNSCHSCGWFGLWLFEDYLPRDNGLSSGTPTTAVFKNMYTWNCDKGAELVNGGAVQFQNFEMVNNRKAGFEIKQIMEGDFYADTGALIKDGFVVMSSPLLGSANSPGGIVLPLTNRLLVDGVEFHQCTQSNCAAFKYASITGKSSTYSGGCMAQTQNLVFNNVGPNHRGIFDWEFHGRVKDLDGSLIDDVSKAGWTIATTTGLLPNSCVAFPGFSHPGKSPASICPPDVKFHRFSFNNIKPESLDFKDFEIESSNGKSVGPWARKRMTHKKGWMVYLVSQTTYTLTWKDADQTTNISFTGVLDSMTDGDWVIFKMNVAQKPDCVETDGICVNETDALSLDGSTHFHGDWIYSPNDMTVTYLVSLTKRGGARRKRATNDLYQQINLNFQLFKCAYADCQVPLDPYDIAPVDVRPVDAVFWSANTSWPNQTLPEDGACLTIPEDVWMVADTTIPPLCELILYGTLELEADDGQGGKRSFEIKTPRIVIMGKGRLIAGFNINQPFLGNLHIILQGSHSSPNYILEPDGRDIGKKVIGVFGGLDLNGKLITTSWTTLAEMANIGDQSINITGDVGWVAGNEIVIAPTGYSAWETETFQINAVSVSYGNTILTLNDTIKYKHLAHEEMINGKTLSVRAEVGLLSRNILVEGEDYSDLYPESFGGYILVSASSIGTGYARISNVEFYHMGQEGYTEDYDPRYAIAYVDHGPVSNNKPSYVKSNAFHHGFSPAVGIYNTQSLPVEDNVIHFTIKYAIKSNSMNTQLRRNLLVLNVWEGTYLNRHEIANYDHDGSMSLMEASNVVLENNAVSGGERSCYHIPPQSCDSTTGLYSGNIARTCLLGVMVLPTDSVSGTCAKFTGFAMSKCAYFGIYYNNKPSLVVDDVCISDSAVGIFPMIIGPSATSHQYDDKTALISNSLIVGKSSAYDCSTDVLDLSDANIQIAVQSRPTELNRRIGVVFTSFTSGSNKCPEKPCFNIMAYQAIKGLTRIEGVTFSGFNDECSTNGAAIATNTNNDDGQHPVEVQGLTFDNVDMAHRVFYHRPRLSKINGADCVDMDCDGLKKALIKDKDNSLLGAVGAVVPQSEFMWSDDVQNPRGLGDYRLPKSMLTTVSGIRIDAAEYKGVIRNQSCTYHTEWQAYECIGMNYEMLVIESMDEDTETRRISPVGIMSYDQNGDGYVDLINGPQDHGWCSGYTCRKRLSTFQALVITEKTYIIHFTGTTPQGMRYFLLNTDDTQAVVLGVWYSKPFRLDVYYKDVHVMPQNGEWKSIGGQQIYNLKPENVINEYVPFPEDPAGTNWYDRDEGMLYFVVRGSSEIEIKTVQAVIISFKYPPATIDVFYGEQVVQYIADFFDIDPEKVRVVNIISANSGGGRRRKRSTDYDVLVIEISDEPSYNYNGTVSNPLTWEQLQQVLSMFVDQGQLGNFSAILNGKVIGVSVVPPQSINDSTWATINDGTLEGYRILVVVDRLAIHQNIVPTYEGLPFTKQPKIKVLDTYGNRISELGTEEYPWFVTATLRGGNPSGELMGNTTVQFVDGWANFTNLGINWFGSDYIVDFNISSPQEGENFTVASDPITIPARQIHAVILDGSIQVVEQSSMSVTIELRDSISGNVVEDIAWRLRTVMNSQNHLSMPMDETVELKLKFSENYQTVVGRSIIWIMTINGTTTSINNTLYATCNFIDSVEQGLSYNSYNMTLDKFLTHDGKTFSEEQCYEESDDKKKDFMLAIIIACSMIGVALLVLIIFCCLWKCKVVPKTKTADLKHDYYSRDVDSILFRRNHL</sequence>
<dbReference type="InterPro" id="IPR011050">
    <property type="entry name" value="Pectin_lyase_fold/virulence"/>
</dbReference>
<keyword evidence="3" id="KW-1003">Cell membrane</keyword>
<feature type="domain" description="G8" evidence="10">
    <location>
        <begin position="1098"/>
        <end position="1230"/>
    </location>
</feature>
<feature type="transmembrane region" description="Helical" evidence="9">
    <location>
        <begin position="2390"/>
        <end position="2415"/>
    </location>
</feature>
<dbReference type="InterPro" id="IPR052387">
    <property type="entry name" value="Fibrocystin"/>
</dbReference>
<evidence type="ECO:0000256" key="7">
    <source>
        <dbReference type="SAM" id="Coils"/>
    </source>
</evidence>
<evidence type="ECO:0000313" key="12">
    <source>
        <dbReference type="Proteomes" id="UP000683360"/>
    </source>
</evidence>
<dbReference type="PANTHER" id="PTHR46769:SF2">
    <property type="entry name" value="FIBROCYSTIN-L ISOFORM 2 PRECURSOR-RELATED"/>
    <property type="match status" value="1"/>
</dbReference>
<feature type="domain" description="G8" evidence="10">
    <location>
        <begin position="234"/>
        <end position="364"/>
    </location>
</feature>
<dbReference type="PROSITE" id="PS51484">
    <property type="entry name" value="G8"/>
    <property type="match status" value="2"/>
</dbReference>
<dbReference type="InterPro" id="IPR055401">
    <property type="entry name" value="CEMIP_beta-hel_dom"/>
</dbReference>
<keyword evidence="4" id="KW-0732">Signal</keyword>
<keyword evidence="9" id="KW-0812">Transmembrane</keyword>
<evidence type="ECO:0000256" key="4">
    <source>
        <dbReference type="ARBA" id="ARBA00022729"/>
    </source>
</evidence>
<reference evidence="11" key="1">
    <citation type="submission" date="2021-03" db="EMBL/GenBank/DDBJ databases">
        <authorList>
            <person name="Bekaert M."/>
        </authorList>
    </citation>
    <scope>NUCLEOTIDE SEQUENCE</scope>
</reference>
<dbReference type="GO" id="GO:0005886">
    <property type="term" value="C:plasma membrane"/>
    <property type="evidence" value="ECO:0007669"/>
    <property type="project" value="UniProtKB-SubCell"/>
</dbReference>
<dbReference type="EMBL" id="CAJPWZ010001433">
    <property type="protein sequence ID" value="CAG2215031.1"/>
    <property type="molecule type" value="Genomic_DNA"/>
</dbReference>
<evidence type="ECO:0000256" key="1">
    <source>
        <dbReference type="ARBA" id="ARBA00004167"/>
    </source>
</evidence>
<keyword evidence="9" id="KW-0472">Membrane</keyword>
<gene>
    <name evidence="11" type="ORF">MEDL_28850</name>
</gene>
<accession>A0A8S3SDG6</accession>
<dbReference type="SUPFAM" id="SSF51126">
    <property type="entry name" value="Pectin lyase-like"/>
    <property type="match status" value="1"/>
</dbReference>
<dbReference type="PANTHER" id="PTHR46769">
    <property type="entry name" value="POLYCYSTIC KIDNEY AND HEPATIC DISEASE 1 (AUTOSOMAL RECESSIVE)-LIKE 1"/>
    <property type="match status" value="1"/>
</dbReference>
<dbReference type="Pfam" id="PF10162">
    <property type="entry name" value="G8"/>
    <property type="match status" value="2"/>
</dbReference>
<proteinExistence type="predicted"/>
<feature type="region of interest" description="Disordered" evidence="8">
    <location>
        <begin position="1"/>
        <end position="48"/>
    </location>
</feature>
<dbReference type="OrthoDB" id="120976at2759"/>
<dbReference type="SMART" id="SM00710">
    <property type="entry name" value="PbH1"/>
    <property type="match status" value="6"/>
</dbReference>
<keyword evidence="12" id="KW-1185">Reference proteome</keyword>
<keyword evidence="5 9" id="KW-1133">Transmembrane helix</keyword>
<dbReference type="SMART" id="SM01225">
    <property type="entry name" value="G8"/>
    <property type="match status" value="2"/>
</dbReference>
<evidence type="ECO:0000256" key="8">
    <source>
        <dbReference type="SAM" id="MobiDB-lite"/>
    </source>
</evidence>
<evidence type="ECO:0000256" key="2">
    <source>
        <dbReference type="ARBA" id="ARBA00004236"/>
    </source>
</evidence>
<evidence type="ECO:0000256" key="9">
    <source>
        <dbReference type="SAM" id="Phobius"/>
    </source>
</evidence>
<comment type="subcellular location">
    <subcellularLocation>
        <location evidence="2">Cell membrane</location>
    </subcellularLocation>
    <subcellularLocation>
        <location evidence="1">Membrane</location>
        <topology evidence="1">Single-pass membrane protein</topology>
    </subcellularLocation>
</comment>
<dbReference type="InterPro" id="IPR006626">
    <property type="entry name" value="PbH1"/>
</dbReference>
<feature type="coiled-coil region" evidence="7">
    <location>
        <begin position="117"/>
        <end position="161"/>
    </location>
</feature>
<dbReference type="InterPro" id="IPR019316">
    <property type="entry name" value="G8_domain"/>
</dbReference>
<evidence type="ECO:0000256" key="3">
    <source>
        <dbReference type="ARBA" id="ARBA00022475"/>
    </source>
</evidence>
<dbReference type="Pfam" id="PF24606">
    <property type="entry name" value="CEMIP_beta-hel"/>
    <property type="match status" value="2"/>
</dbReference>
<evidence type="ECO:0000313" key="11">
    <source>
        <dbReference type="EMBL" id="CAG2215031.1"/>
    </source>
</evidence>
<organism evidence="11 12">
    <name type="scientific">Mytilus edulis</name>
    <name type="common">Blue mussel</name>
    <dbReference type="NCBI Taxonomy" id="6550"/>
    <lineage>
        <taxon>Eukaryota</taxon>
        <taxon>Metazoa</taxon>
        <taxon>Spiralia</taxon>
        <taxon>Lophotrochozoa</taxon>
        <taxon>Mollusca</taxon>
        <taxon>Bivalvia</taxon>
        <taxon>Autobranchia</taxon>
        <taxon>Pteriomorphia</taxon>
        <taxon>Mytilida</taxon>
        <taxon>Mytiloidea</taxon>
        <taxon>Mytilidae</taxon>
        <taxon>Mytilinae</taxon>
        <taxon>Mytilus</taxon>
    </lineage>
</organism>
<feature type="compositionally biased region" description="Basic residues" evidence="8">
    <location>
        <begin position="17"/>
        <end position="28"/>
    </location>
</feature>
<evidence type="ECO:0000256" key="5">
    <source>
        <dbReference type="ARBA" id="ARBA00022989"/>
    </source>
</evidence>
<keyword evidence="7" id="KW-0175">Coiled coil</keyword>
<name>A0A8S3SDG6_MYTED</name>
<comment type="caution">
    <text evidence="11">The sequence shown here is derived from an EMBL/GenBank/DDBJ whole genome shotgun (WGS) entry which is preliminary data.</text>
</comment>
<evidence type="ECO:0000259" key="10">
    <source>
        <dbReference type="PROSITE" id="PS51484"/>
    </source>
</evidence>
<protein>
    <submittedName>
        <fullName evidence="11">Fibrocystin-L</fullName>
    </submittedName>
</protein>
<dbReference type="Proteomes" id="UP000683360">
    <property type="component" value="Unassembled WGS sequence"/>
</dbReference>
<dbReference type="Gene3D" id="1.20.5.1070">
    <property type="entry name" value="Head and neck region of the ectodomain of NDV fusion glycoprotein"/>
    <property type="match status" value="1"/>
</dbReference>
<evidence type="ECO:0000256" key="6">
    <source>
        <dbReference type="ARBA" id="ARBA00023180"/>
    </source>
</evidence>